<name>A0ABZ0UQ98_9RICK</name>
<comment type="subcellular location">
    <subcellularLocation>
        <location evidence="6">Cytoplasm</location>
    </subcellularLocation>
</comment>
<feature type="region of interest" description="A; substrate-binding" evidence="6">
    <location>
        <begin position="1"/>
        <end position="330"/>
    </location>
</feature>
<dbReference type="EMBL" id="CP110820">
    <property type="protein sequence ID" value="WPX96883.1"/>
    <property type="molecule type" value="Genomic_DNA"/>
</dbReference>
<protein>
    <recommendedName>
        <fullName evidence="6">Chaperone protein HtpG</fullName>
    </recommendedName>
    <alternativeName>
        <fullName evidence="6">Heat shock protein HtpG</fullName>
    </alternativeName>
    <alternativeName>
        <fullName evidence="6">High temperature protein G</fullName>
    </alternativeName>
</protein>
<gene>
    <name evidence="6" type="primary">htpG</name>
    <name evidence="8" type="ORF">Bandiella_01017</name>
</gene>
<dbReference type="NCBIfam" id="NF003555">
    <property type="entry name" value="PRK05218.1"/>
    <property type="match status" value="1"/>
</dbReference>
<comment type="similarity">
    <text evidence="1 6">Belongs to the heat shock protein 90 family.</text>
</comment>
<dbReference type="HAMAP" id="MF_00505">
    <property type="entry name" value="HSP90"/>
    <property type="match status" value="1"/>
</dbReference>
<feature type="domain" description="Histidine kinase/HSP90-like ATPase" evidence="7">
    <location>
        <begin position="28"/>
        <end position="185"/>
    </location>
</feature>
<dbReference type="InterPro" id="IPR037196">
    <property type="entry name" value="HSP90_C"/>
</dbReference>
<dbReference type="InterPro" id="IPR003594">
    <property type="entry name" value="HATPase_dom"/>
</dbReference>
<dbReference type="Gene3D" id="3.30.565.10">
    <property type="entry name" value="Histidine kinase-like ATPase, C-terminal domain"/>
    <property type="match status" value="1"/>
</dbReference>
<comment type="caution">
    <text evidence="6">Lacks conserved residue(s) required for the propagation of feature annotation.</text>
</comment>
<keyword evidence="5 6" id="KW-0143">Chaperone</keyword>
<comment type="function">
    <text evidence="6">Molecular chaperone. Has ATPase activity.</text>
</comment>
<dbReference type="PANTHER" id="PTHR11528">
    <property type="entry name" value="HEAT SHOCK PROTEIN 90 FAMILY MEMBER"/>
    <property type="match status" value="1"/>
</dbReference>
<reference evidence="8 9" key="1">
    <citation type="submission" date="2022-11" db="EMBL/GenBank/DDBJ databases">
        <title>Host association and intracellularity evolved multiple times independently in the Rickettsiales.</title>
        <authorList>
            <person name="Castelli M."/>
            <person name="Nardi T."/>
            <person name="Gammuto L."/>
            <person name="Bellinzona G."/>
            <person name="Sabaneyeva E."/>
            <person name="Potekhin A."/>
            <person name="Serra V."/>
            <person name="Petroni G."/>
            <person name="Sassera D."/>
        </authorList>
    </citation>
    <scope>NUCLEOTIDE SEQUENCE [LARGE SCALE GENOMIC DNA]</scope>
    <source>
        <strain evidence="8 9">NDG2</strain>
    </source>
</reference>
<sequence>MENSKQIKKFDAEVGKVLNLMINSIYTNKDIFLRELVSNASDACDKLRYQAINDPKLMESVGEFKIVVQIDRKEQSISISDNGIGMNKEELISSLGTIASSGTQKFVEQFANNDKKADLQLIGQFGVGFYSAFMVADSVEVISKKAGEKNAYLWASDGKGEYSIEKYSGLHASGTRITLKIKESETEFLEPYRLRHIIHTYSDHIEFPIELIDDEGKSEVVNKAAAIWMRNPSEVTQEQYEEFFKHASHSPGKPWMTLHNKVEGAVEYTNLLFIPESKPFDLFHPDRKTRVKLYIKRVFISEEGNDLIPPYLRFLRGVIDSQDLPLNISRETLQHNQVVRKIKKSIVKKVLSSLKTKADKEPEEYAKFWNNFSEVVKEGLCESTLEEKEQLLEICRFHSTNSQETTVSLDDYLSRMVEGQKEIYFLNGDNINALRANPQLEGFKKKGIEVLLLKDHVDNFWVNIVHKYKDMDFKSVTSENIDLDKVKDSDSKKEGEEEKGKIEYPELLQFIKDVLKDKVRDVVVSSKLVDSPACISMPEGSMNPRMERFLIDQRQLHSKSARILEINPNHAIFKKINGSLSNGEELQLNSNLVDVIYTQACLIEGDSVDNLSDFASKLNSILAKIV</sequence>
<dbReference type="InterPro" id="IPR020568">
    <property type="entry name" value="Ribosomal_Su5_D2-typ_SF"/>
</dbReference>
<evidence type="ECO:0000313" key="8">
    <source>
        <dbReference type="EMBL" id="WPX96883.1"/>
    </source>
</evidence>
<accession>A0ABZ0UQ98</accession>
<dbReference type="InterPro" id="IPR020575">
    <property type="entry name" value="Hsp90_N"/>
</dbReference>
<comment type="subunit">
    <text evidence="6">Homodimer.</text>
</comment>
<evidence type="ECO:0000256" key="3">
    <source>
        <dbReference type="ARBA" id="ARBA00022840"/>
    </source>
</evidence>
<dbReference type="Pfam" id="PF13589">
    <property type="entry name" value="HATPase_c_3"/>
    <property type="match status" value="1"/>
</dbReference>
<dbReference type="PRINTS" id="PR00775">
    <property type="entry name" value="HEATSHOCK90"/>
</dbReference>
<evidence type="ECO:0000256" key="1">
    <source>
        <dbReference type="ARBA" id="ARBA00008239"/>
    </source>
</evidence>
<dbReference type="SUPFAM" id="SSF55874">
    <property type="entry name" value="ATPase domain of HSP90 chaperone/DNA topoisomerase II/histidine kinase"/>
    <property type="match status" value="1"/>
</dbReference>
<dbReference type="CDD" id="cd16927">
    <property type="entry name" value="HATPase_Hsp90-like"/>
    <property type="match status" value="1"/>
</dbReference>
<keyword evidence="6" id="KW-0963">Cytoplasm</keyword>
<organism evidence="8 9">
    <name type="scientific">Candidatus Bandiella euplotis</name>
    <dbReference type="NCBI Taxonomy" id="1664265"/>
    <lineage>
        <taxon>Bacteria</taxon>
        <taxon>Pseudomonadati</taxon>
        <taxon>Pseudomonadota</taxon>
        <taxon>Alphaproteobacteria</taxon>
        <taxon>Rickettsiales</taxon>
        <taxon>Candidatus Midichloriaceae</taxon>
        <taxon>Candidatus Bandiella</taxon>
    </lineage>
</organism>
<dbReference type="Gene3D" id="3.40.50.11260">
    <property type="match status" value="1"/>
</dbReference>
<keyword evidence="3 6" id="KW-0067">ATP-binding</keyword>
<dbReference type="Proteomes" id="UP001327219">
    <property type="component" value="Chromosome"/>
</dbReference>
<keyword evidence="4 6" id="KW-0346">Stress response</keyword>
<proteinExistence type="inferred from homology"/>
<evidence type="ECO:0000256" key="5">
    <source>
        <dbReference type="ARBA" id="ARBA00023186"/>
    </source>
</evidence>
<dbReference type="SUPFAM" id="SSF110942">
    <property type="entry name" value="HSP90 C-terminal domain"/>
    <property type="match status" value="1"/>
</dbReference>
<evidence type="ECO:0000259" key="7">
    <source>
        <dbReference type="SMART" id="SM00387"/>
    </source>
</evidence>
<evidence type="ECO:0000256" key="2">
    <source>
        <dbReference type="ARBA" id="ARBA00022741"/>
    </source>
</evidence>
<dbReference type="Gene3D" id="3.30.230.80">
    <property type="match status" value="1"/>
</dbReference>
<keyword evidence="2 6" id="KW-0547">Nucleotide-binding</keyword>
<dbReference type="InterPro" id="IPR036890">
    <property type="entry name" value="HATPase_C_sf"/>
</dbReference>
<feature type="region of interest" description="C" evidence="6">
    <location>
        <begin position="549"/>
        <end position="626"/>
    </location>
</feature>
<evidence type="ECO:0000256" key="6">
    <source>
        <dbReference type="HAMAP-Rule" id="MF_00505"/>
    </source>
</evidence>
<dbReference type="RefSeq" id="WP_323732572.1">
    <property type="nucleotide sequence ID" value="NZ_CP110820.1"/>
</dbReference>
<dbReference type="PIRSF" id="PIRSF002583">
    <property type="entry name" value="Hsp90"/>
    <property type="match status" value="1"/>
</dbReference>
<keyword evidence="9" id="KW-1185">Reference proteome</keyword>
<dbReference type="SUPFAM" id="SSF54211">
    <property type="entry name" value="Ribosomal protein S5 domain 2-like"/>
    <property type="match status" value="1"/>
</dbReference>
<dbReference type="InterPro" id="IPR019805">
    <property type="entry name" value="Heat_shock_protein_90_CS"/>
</dbReference>
<dbReference type="PROSITE" id="PS00298">
    <property type="entry name" value="HSP90"/>
    <property type="match status" value="1"/>
</dbReference>
<dbReference type="Pfam" id="PF00183">
    <property type="entry name" value="HSP90"/>
    <property type="match status" value="1"/>
</dbReference>
<dbReference type="Gene3D" id="1.20.120.790">
    <property type="entry name" value="Heat shock protein 90, C-terminal domain"/>
    <property type="match status" value="1"/>
</dbReference>
<dbReference type="SMART" id="SM00387">
    <property type="entry name" value="HATPase_c"/>
    <property type="match status" value="1"/>
</dbReference>
<evidence type="ECO:0000313" key="9">
    <source>
        <dbReference type="Proteomes" id="UP001327219"/>
    </source>
</evidence>
<evidence type="ECO:0000256" key="4">
    <source>
        <dbReference type="ARBA" id="ARBA00023016"/>
    </source>
</evidence>
<dbReference type="InterPro" id="IPR001404">
    <property type="entry name" value="Hsp90_fam"/>
</dbReference>